<dbReference type="AlphaFoldDB" id="A0A2S6N5F1"/>
<comment type="caution">
    <text evidence="2">The sequence shown here is derived from an EMBL/GenBank/DDBJ whole genome shotgun (WGS) entry which is preliminary data.</text>
</comment>
<accession>A0A2S6N5F1</accession>
<evidence type="ECO:0000313" key="3">
    <source>
        <dbReference type="Proteomes" id="UP000239089"/>
    </source>
</evidence>
<organism evidence="2 3">
    <name type="scientific">Rhodoblastus sphagnicola</name>
    <dbReference type="NCBI Taxonomy" id="333368"/>
    <lineage>
        <taxon>Bacteria</taxon>
        <taxon>Pseudomonadati</taxon>
        <taxon>Pseudomonadota</taxon>
        <taxon>Alphaproteobacteria</taxon>
        <taxon>Hyphomicrobiales</taxon>
        <taxon>Rhodoblastaceae</taxon>
        <taxon>Rhodoblastus</taxon>
    </lineage>
</organism>
<gene>
    <name evidence="2" type="ORF">CCR94_14525</name>
</gene>
<sequence length="66" mass="7357">MIQILRGARDASHFSIYTFSSREPESTSLENAFELRRAKACAHEKQATPINEKEKAGADHAPAWGQ</sequence>
<dbReference type="Proteomes" id="UP000239089">
    <property type="component" value="Unassembled WGS sequence"/>
</dbReference>
<reference evidence="2 3" key="1">
    <citation type="journal article" date="2018" name="Arch. Microbiol.">
        <title>New insights into the metabolic potential of the phototrophic purple bacterium Rhodopila globiformis DSM 161(T) from its draft genome sequence and evidence for a vanadium-dependent nitrogenase.</title>
        <authorList>
            <person name="Imhoff J.F."/>
            <person name="Rahn T."/>
            <person name="Kunzel S."/>
            <person name="Neulinger S.C."/>
        </authorList>
    </citation>
    <scope>NUCLEOTIDE SEQUENCE [LARGE SCALE GENOMIC DNA]</scope>
    <source>
        <strain evidence="2 3">DSM 16996</strain>
    </source>
</reference>
<dbReference type="EMBL" id="NHSJ01000087">
    <property type="protein sequence ID" value="PPQ29850.1"/>
    <property type="molecule type" value="Genomic_DNA"/>
</dbReference>
<protein>
    <submittedName>
        <fullName evidence="2">Uncharacterized protein</fullName>
    </submittedName>
</protein>
<feature type="region of interest" description="Disordered" evidence="1">
    <location>
        <begin position="44"/>
        <end position="66"/>
    </location>
</feature>
<evidence type="ECO:0000256" key="1">
    <source>
        <dbReference type="SAM" id="MobiDB-lite"/>
    </source>
</evidence>
<proteinExistence type="predicted"/>
<evidence type="ECO:0000313" key="2">
    <source>
        <dbReference type="EMBL" id="PPQ29850.1"/>
    </source>
</evidence>
<name>A0A2S6N5F1_9HYPH</name>
<keyword evidence="3" id="KW-1185">Reference proteome</keyword>
<feature type="compositionally biased region" description="Basic and acidic residues" evidence="1">
    <location>
        <begin position="44"/>
        <end position="58"/>
    </location>
</feature>